<evidence type="ECO:0000313" key="2">
    <source>
        <dbReference type="Proteomes" id="UP000030378"/>
    </source>
</evidence>
<name>A0AAP8PKE5_SERMA</name>
<dbReference type="AlphaFoldDB" id="A0AAP8PKE5"/>
<sequence>MRSIERPGASYGLPSRPALRYSPPAVAKSAAGRRNPCISKATQHAPGVFFYVAAFACSFFARWMLCYRSSQSMVAQAGQPSGWPVFLEAGIPTPVWATTHKCRNFGGSNNLYSKEAATMATTLTPTHPTFCFLFAAVRRSALTASPRIVRSVADTERNARRLLARDYVLSFAGRLPVKAAA</sequence>
<gene>
    <name evidence="1" type="ORF">MC70_003785</name>
</gene>
<evidence type="ECO:0000313" key="1">
    <source>
        <dbReference type="EMBL" id="PNO71411.1"/>
    </source>
</evidence>
<protein>
    <submittedName>
        <fullName evidence="1">Ash-like/host cell division inhibitor Icd-like protein</fullName>
    </submittedName>
</protein>
<dbReference type="EMBL" id="JTBC02000002">
    <property type="protein sequence ID" value="PNO71411.1"/>
    <property type="molecule type" value="Genomic_DNA"/>
</dbReference>
<dbReference type="Pfam" id="PF10554">
    <property type="entry name" value="Phage_ASH"/>
    <property type="match status" value="1"/>
</dbReference>
<dbReference type="RefSeq" id="WP_102985008.1">
    <property type="nucleotide sequence ID" value="NZ_JTBC02000002.1"/>
</dbReference>
<accession>A0AAP8PKE5</accession>
<dbReference type="Proteomes" id="UP000030378">
    <property type="component" value="Unassembled WGS sequence"/>
</dbReference>
<organism evidence="1 2">
    <name type="scientific">Serratia marcescens</name>
    <dbReference type="NCBI Taxonomy" id="615"/>
    <lineage>
        <taxon>Bacteria</taxon>
        <taxon>Pseudomonadati</taxon>
        <taxon>Pseudomonadota</taxon>
        <taxon>Gammaproteobacteria</taxon>
        <taxon>Enterobacterales</taxon>
        <taxon>Yersiniaceae</taxon>
        <taxon>Serratia</taxon>
    </lineage>
</organism>
<proteinExistence type="predicted"/>
<dbReference type="InterPro" id="IPR018880">
    <property type="entry name" value="Phage_P4_Ash"/>
</dbReference>
<reference evidence="2" key="1">
    <citation type="submission" date="2017-12" db="EMBL/GenBank/DDBJ databases">
        <title>FDA dAtabase for Regulatory Grade micrObial Sequences (FDA-ARGOS): Supporting development and validation of Infectious Disease Dx tests.</title>
        <authorList>
            <person name="Campos J."/>
            <person name="Goldberg B."/>
            <person name="Tallon L."/>
            <person name="Sadzewicz L."/>
            <person name="Sengamalay N."/>
            <person name="Ott S."/>
            <person name="Godinez A."/>
            <person name="Nagaraj S."/>
            <person name="Vavikolanu K."/>
            <person name="Vyas G."/>
            <person name="Nadendla S."/>
            <person name="Aluvathingal J."/>
            <person name="Geyer C."/>
            <person name="Nandy P."/>
            <person name="Hobson J."/>
            <person name="Sichtig H."/>
        </authorList>
    </citation>
    <scope>NUCLEOTIDE SEQUENCE [LARGE SCALE GENOMIC DNA]</scope>
    <source>
        <strain evidence="2">FDAARGOS_79</strain>
    </source>
</reference>
<dbReference type="NCBIfam" id="NF033153">
    <property type="entry name" value="phage_ICD_like"/>
    <property type="match status" value="1"/>
</dbReference>
<comment type="caution">
    <text evidence="1">The sequence shown here is derived from an EMBL/GenBank/DDBJ whole genome shotgun (WGS) entry which is preliminary data.</text>
</comment>